<organism evidence="6 7">
    <name type="scientific">Lampropedia puyangensis</name>
    <dbReference type="NCBI Taxonomy" id="1330072"/>
    <lineage>
        <taxon>Bacteria</taxon>
        <taxon>Pseudomonadati</taxon>
        <taxon>Pseudomonadota</taxon>
        <taxon>Betaproteobacteria</taxon>
        <taxon>Burkholderiales</taxon>
        <taxon>Comamonadaceae</taxon>
        <taxon>Lampropedia</taxon>
    </lineage>
</organism>
<feature type="binding site" evidence="3">
    <location>
        <position position="122"/>
    </location>
    <ligand>
        <name>Cu cation</name>
        <dbReference type="ChEBI" id="CHEBI:23378"/>
    </ligand>
</feature>
<dbReference type="Gene3D" id="3.40.30.10">
    <property type="entry name" value="Glutaredoxin"/>
    <property type="match status" value="1"/>
</dbReference>
<dbReference type="Proteomes" id="UP000308917">
    <property type="component" value="Unassembled WGS sequence"/>
</dbReference>
<protein>
    <submittedName>
        <fullName evidence="6">SCO family protein</fullName>
    </submittedName>
</protein>
<dbReference type="GO" id="GO:0046872">
    <property type="term" value="F:metal ion binding"/>
    <property type="evidence" value="ECO:0007669"/>
    <property type="project" value="UniProtKB-KW"/>
</dbReference>
<evidence type="ECO:0000259" key="5">
    <source>
        <dbReference type="PROSITE" id="PS51352"/>
    </source>
</evidence>
<evidence type="ECO:0000256" key="3">
    <source>
        <dbReference type="PIRSR" id="PIRSR603782-1"/>
    </source>
</evidence>
<feature type="binding site" evidence="3">
    <location>
        <position position="211"/>
    </location>
    <ligand>
        <name>Cu cation</name>
        <dbReference type="ChEBI" id="CHEBI:23378"/>
    </ligand>
</feature>
<comment type="similarity">
    <text evidence="1">Belongs to the SCO1/2 family.</text>
</comment>
<keyword evidence="3" id="KW-0479">Metal-binding</keyword>
<dbReference type="PANTHER" id="PTHR12151">
    <property type="entry name" value="ELECTRON TRANSPORT PROTIN SCO1/SENC FAMILY MEMBER"/>
    <property type="match status" value="1"/>
</dbReference>
<feature type="domain" description="Thioredoxin" evidence="5">
    <location>
        <begin position="89"/>
        <end position="246"/>
    </location>
</feature>
<dbReference type="FunFam" id="3.40.30.10:FF:000013">
    <property type="entry name" value="Blast:Protein SCO1 homolog, mitochondrial"/>
    <property type="match status" value="1"/>
</dbReference>
<dbReference type="InterPro" id="IPR013766">
    <property type="entry name" value="Thioredoxin_domain"/>
</dbReference>
<feature type="binding site" evidence="3">
    <location>
        <position position="126"/>
    </location>
    <ligand>
        <name>Cu cation</name>
        <dbReference type="ChEBI" id="CHEBI:23378"/>
    </ligand>
</feature>
<evidence type="ECO:0000256" key="4">
    <source>
        <dbReference type="PIRSR" id="PIRSR603782-2"/>
    </source>
</evidence>
<dbReference type="AlphaFoldDB" id="A0A4S8EW65"/>
<dbReference type="EMBL" id="STFG01000025">
    <property type="protein sequence ID" value="THT97813.1"/>
    <property type="molecule type" value="Genomic_DNA"/>
</dbReference>
<evidence type="ECO:0000256" key="1">
    <source>
        <dbReference type="ARBA" id="ARBA00010996"/>
    </source>
</evidence>
<evidence type="ECO:0000313" key="7">
    <source>
        <dbReference type="Proteomes" id="UP000308917"/>
    </source>
</evidence>
<evidence type="ECO:0000256" key="2">
    <source>
        <dbReference type="ARBA" id="ARBA00023008"/>
    </source>
</evidence>
<dbReference type="PROSITE" id="PS51352">
    <property type="entry name" value="THIOREDOXIN_2"/>
    <property type="match status" value="1"/>
</dbReference>
<keyword evidence="7" id="KW-1185">Reference proteome</keyword>
<dbReference type="CDD" id="cd02968">
    <property type="entry name" value="SCO"/>
    <property type="match status" value="1"/>
</dbReference>
<keyword evidence="4" id="KW-1015">Disulfide bond</keyword>
<dbReference type="SUPFAM" id="SSF52833">
    <property type="entry name" value="Thioredoxin-like"/>
    <property type="match status" value="1"/>
</dbReference>
<dbReference type="Pfam" id="PF02630">
    <property type="entry name" value="SCO1-SenC"/>
    <property type="match status" value="1"/>
</dbReference>
<proteinExistence type="inferred from homology"/>
<dbReference type="InterPro" id="IPR036249">
    <property type="entry name" value="Thioredoxin-like_sf"/>
</dbReference>
<comment type="caution">
    <text evidence="6">The sequence shown here is derived from an EMBL/GenBank/DDBJ whole genome shotgun (WGS) entry which is preliminary data.</text>
</comment>
<feature type="disulfide bond" description="Redox-active" evidence="4">
    <location>
        <begin position="122"/>
        <end position="126"/>
    </location>
</feature>
<accession>A0A4S8EW65</accession>
<reference evidence="6 7" key="1">
    <citation type="journal article" date="2015" name="Antonie Van Leeuwenhoek">
        <title>Lampropedia puyangensis sp. nov., isolated from symptomatic bark of Populus ? euramericana canker and emended description of Lampropedia hyalina (Ehrenberg 1832) Lee et al. 2004.</title>
        <authorList>
            <person name="Li Y."/>
            <person name="Wang T."/>
            <person name="Piao C.G."/>
            <person name="Wang L.F."/>
            <person name="Tian G.Z."/>
            <person name="Zhu T.H."/>
            <person name="Guo M.W."/>
        </authorList>
    </citation>
    <scope>NUCLEOTIDE SEQUENCE [LARGE SCALE GENOMIC DNA]</scope>
    <source>
        <strain evidence="6 7">2-bin</strain>
    </source>
</reference>
<dbReference type="InterPro" id="IPR003782">
    <property type="entry name" value="SCO1/SenC"/>
</dbReference>
<evidence type="ECO:0000313" key="6">
    <source>
        <dbReference type="EMBL" id="THT97813.1"/>
    </source>
</evidence>
<keyword evidence="2 3" id="KW-0186">Copper</keyword>
<name>A0A4S8EW65_9BURK</name>
<gene>
    <name evidence="6" type="ORF">E9531_15280</name>
</gene>
<dbReference type="PANTHER" id="PTHR12151:SF25">
    <property type="entry name" value="LINALOOL DEHYDRATASE_ISOMERASE DOMAIN-CONTAINING PROTEIN"/>
    <property type="match status" value="1"/>
</dbReference>
<sequence length="247" mass="27158">MESAQALQRCFGQTHISVVALASQYFICRADVGPLLVLSLRGHYMAATARSSLIFFLIGMSLLLQACSDEAARSSRTAFHSHDITGAAYGGNWRMPDTSGAWVDQSILQGKLSYIFFGFAQCPDVCPTTMLELAQVKAALGEQGQDLQVIFVTVDPERDTPEIMRAYLDSFDTHAIGLVGSPQELATMAREFKVFYQKVPVGDDGLYTMDHSAGGYIFDRNGTLRLYAPYGMAVQNLTQDMQQLLND</sequence>